<feature type="transmembrane region" description="Helical" evidence="2">
    <location>
        <begin position="21"/>
        <end position="41"/>
    </location>
</feature>
<gene>
    <name evidence="3" type="ORF">H9763_12295</name>
</gene>
<dbReference type="AlphaFoldDB" id="A0A9D2SF02"/>
<organism evidence="3 4">
    <name type="scientific">Candidatus Eisenbergiella merdigallinarum</name>
    <dbReference type="NCBI Taxonomy" id="2838552"/>
    <lineage>
        <taxon>Bacteria</taxon>
        <taxon>Bacillati</taxon>
        <taxon>Bacillota</taxon>
        <taxon>Clostridia</taxon>
        <taxon>Lachnospirales</taxon>
        <taxon>Lachnospiraceae</taxon>
        <taxon>Eisenbergiella</taxon>
    </lineage>
</organism>
<keyword evidence="2" id="KW-0472">Membrane</keyword>
<reference evidence="3" key="2">
    <citation type="submission" date="2021-04" db="EMBL/GenBank/DDBJ databases">
        <authorList>
            <person name="Gilroy R."/>
        </authorList>
    </citation>
    <scope>NUCLEOTIDE SEQUENCE</scope>
    <source>
        <strain evidence="3">USAMLcec3-2134</strain>
    </source>
</reference>
<dbReference type="Proteomes" id="UP000886883">
    <property type="component" value="Unassembled WGS sequence"/>
</dbReference>
<name>A0A9D2SF02_9FIRM</name>
<evidence type="ECO:0000313" key="4">
    <source>
        <dbReference type="Proteomes" id="UP000886883"/>
    </source>
</evidence>
<comment type="caution">
    <text evidence="3">The sequence shown here is derived from an EMBL/GenBank/DDBJ whole genome shotgun (WGS) entry which is preliminary data.</text>
</comment>
<feature type="non-terminal residue" evidence="3">
    <location>
        <position position="1"/>
    </location>
</feature>
<protein>
    <submittedName>
        <fullName evidence="3">Uncharacterized protein</fullName>
    </submittedName>
</protein>
<evidence type="ECO:0000256" key="2">
    <source>
        <dbReference type="SAM" id="Phobius"/>
    </source>
</evidence>
<evidence type="ECO:0000313" key="3">
    <source>
        <dbReference type="EMBL" id="HJB92227.1"/>
    </source>
</evidence>
<keyword evidence="2" id="KW-1133">Transmembrane helix</keyword>
<keyword evidence="2" id="KW-0812">Transmembrane</keyword>
<accession>A0A9D2SF02</accession>
<dbReference type="EMBL" id="DWXE01000045">
    <property type="protein sequence ID" value="HJB92227.1"/>
    <property type="molecule type" value="Genomic_DNA"/>
</dbReference>
<evidence type="ECO:0000256" key="1">
    <source>
        <dbReference type="SAM" id="MobiDB-lite"/>
    </source>
</evidence>
<sequence>SGQCRGLIRLKPFQDVSKNKDIKFVMIFVIYLLTNVITYQFSHAGTCGKMPHGSLLTKLHFATCAYRADARHESFDGQWPSAQPIQWNPSNDEWHG</sequence>
<reference evidence="3" key="1">
    <citation type="journal article" date="2021" name="PeerJ">
        <title>Extensive microbial diversity within the chicken gut microbiome revealed by metagenomics and culture.</title>
        <authorList>
            <person name="Gilroy R."/>
            <person name="Ravi A."/>
            <person name="Getino M."/>
            <person name="Pursley I."/>
            <person name="Horton D.L."/>
            <person name="Alikhan N.F."/>
            <person name="Baker D."/>
            <person name="Gharbi K."/>
            <person name="Hall N."/>
            <person name="Watson M."/>
            <person name="Adriaenssens E.M."/>
            <person name="Foster-Nyarko E."/>
            <person name="Jarju S."/>
            <person name="Secka A."/>
            <person name="Antonio M."/>
            <person name="Oren A."/>
            <person name="Chaudhuri R.R."/>
            <person name="La Ragione R."/>
            <person name="Hildebrand F."/>
            <person name="Pallen M.J."/>
        </authorList>
    </citation>
    <scope>NUCLEOTIDE SEQUENCE</scope>
    <source>
        <strain evidence="3">USAMLcec3-2134</strain>
    </source>
</reference>
<feature type="region of interest" description="Disordered" evidence="1">
    <location>
        <begin position="76"/>
        <end position="96"/>
    </location>
</feature>
<feature type="compositionally biased region" description="Polar residues" evidence="1">
    <location>
        <begin position="80"/>
        <end position="96"/>
    </location>
</feature>
<proteinExistence type="predicted"/>